<dbReference type="GO" id="GO:0044284">
    <property type="term" value="C:mitochondrial crista junction"/>
    <property type="evidence" value="ECO:0007669"/>
    <property type="project" value="TreeGrafter"/>
</dbReference>
<evidence type="ECO:0000313" key="9">
    <source>
        <dbReference type="RefSeq" id="XP_018334150.1"/>
    </source>
</evidence>
<evidence type="ECO:0000256" key="4">
    <source>
        <dbReference type="ARBA" id="ARBA00022792"/>
    </source>
</evidence>
<keyword evidence="3" id="KW-0812">Transmembrane</keyword>
<dbReference type="OrthoDB" id="5948578at2759"/>
<comment type="similarity">
    <text evidence="2">Belongs to the MICOS complex subunit Mic13 family.</text>
</comment>
<evidence type="ECO:0000256" key="7">
    <source>
        <dbReference type="ARBA" id="ARBA00023136"/>
    </source>
</evidence>
<keyword evidence="8" id="KW-1185">Reference proteome</keyword>
<keyword evidence="6" id="KW-0496">Mitochondrion</keyword>
<sequence length="227" mass="25326">MSKSSCKPTFEQTINLAKKCVNTPSATQQLVLDRPVPPICRPPYANQAAPVQCPNVKHIKVCTGAEMKKKCFQARPCAAPITPPKSAGQKLASLILFGVKAAFAGSLVYMTYEMGLWGNSQSTEQIWKEMCEIFGLSKKREIPEPSLRCKAERELGAMAQPGFPDACSRMMVDTERTVYNLQNTWNKIVTSIFWFFLKGPEELINYVNQQSKKPVQRKASGCERGNK</sequence>
<dbReference type="GO" id="GO:0042407">
    <property type="term" value="P:cristae formation"/>
    <property type="evidence" value="ECO:0007669"/>
    <property type="project" value="TreeGrafter"/>
</dbReference>
<evidence type="ECO:0000256" key="2">
    <source>
        <dbReference type="ARBA" id="ARBA00006771"/>
    </source>
</evidence>
<evidence type="ECO:0000256" key="3">
    <source>
        <dbReference type="ARBA" id="ARBA00022692"/>
    </source>
</evidence>
<organism evidence="8 9">
    <name type="scientific">Agrilus planipennis</name>
    <name type="common">Emerald ash borer</name>
    <name type="synonym">Agrilus marcopoli</name>
    <dbReference type="NCBI Taxonomy" id="224129"/>
    <lineage>
        <taxon>Eukaryota</taxon>
        <taxon>Metazoa</taxon>
        <taxon>Ecdysozoa</taxon>
        <taxon>Arthropoda</taxon>
        <taxon>Hexapoda</taxon>
        <taxon>Insecta</taxon>
        <taxon>Pterygota</taxon>
        <taxon>Neoptera</taxon>
        <taxon>Endopterygota</taxon>
        <taxon>Coleoptera</taxon>
        <taxon>Polyphaga</taxon>
        <taxon>Elateriformia</taxon>
        <taxon>Buprestoidea</taxon>
        <taxon>Buprestidae</taxon>
        <taxon>Agrilinae</taxon>
        <taxon>Agrilus</taxon>
    </lineage>
</organism>
<dbReference type="GO" id="GO:0061617">
    <property type="term" value="C:MICOS complex"/>
    <property type="evidence" value="ECO:0007669"/>
    <property type="project" value="TreeGrafter"/>
</dbReference>
<proteinExistence type="inferred from homology"/>
<dbReference type="GeneID" id="108743180"/>
<dbReference type="Proteomes" id="UP000192223">
    <property type="component" value="Unplaced"/>
</dbReference>
<dbReference type="InterPro" id="IPR026769">
    <property type="entry name" value="Mic13"/>
</dbReference>
<dbReference type="RefSeq" id="XP_018334150.1">
    <property type="nucleotide sequence ID" value="XM_018478648.2"/>
</dbReference>
<keyword evidence="4" id="KW-0999">Mitochondrion inner membrane</keyword>
<reference evidence="9" key="1">
    <citation type="submission" date="2025-08" db="UniProtKB">
        <authorList>
            <consortium name="RefSeq"/>
        </authorList>
    </citation>
    <scope>IDENTIFICATION</scope>
    <source>
        <tissue evidence="9">Entire body</tissue>
    </source>
</reference>
<protein>
    <submittedName>
        <fullName evidence="9">Uncharacterized protein LOC108743180</fullName>
    </submittedName>
</protein>
<keyword evidence="5" id="KW-1133">Transmembrane helix</keyword>
<evidence type="ECO:0000313" key="8">
    <source>
        <dbReference type="Proteomes" id="UP000192223"/>
    </source>
</evidence>
<keyword evidence="7" id="KW-0472">Membrane</keyword>
<comment type="subcellular location">
    <subcellularLocation>
        <location evidence="1">Mitochondrion inner membrane</location>
        <topology evidence="1">Single-pass membrane protein</topology>
    </subcellularLocation>
</comment>
<dbReference type="PANTHER" id="PTHR31816:SF3">
    <property type="entry name" value="MICOS COMPLEX SUBUNIT MIC13"/>
    <property type="match status" value="1"/>
</dbReference>
<name>A0A1W4XP29_AGRPL</name>
<dbReference type="PANTHER" id="PTHR31816">
    <property type="entry name" value="MICOS COMPLEX SUBUNIT MIC13"/>
    <property type="match status" value="1"/>
</dbReference>
<dbReference type="InParanoid" id="A0A1W4XP29"/>
<accession>A0A1W4XP29</accession>
<dbReference type="AlphaFoldDB" id="A0A1W4XP29"/>
<dbReference type="KEGG" id="apln:108743180"/>
<evidence type="ECO:0000256" key="1">
    <source>
        <dbReference type="ARBA" id="ARBA00004434"/>
    </source>
</evidence>
<evidence type="ECO:0000256" key="5">
    <source>
        <dbReference type="ARBA" id="ARBA00022989"/>
    </source>
</evidence>
<gene>
    <name evidence="9" type="primary">LOC108743180</name>
</gene>
<evidence type="ECO:0000256" key="6">
    <source>
        <dbReference type="ARBA" id="ARBA00023128"/>
    </source>
</evidence>